<dbReference type="Proteomes" id="UP001068021">
    <property type="component" value="Unassembled WGS sequence"/>
</dbReference>
<proteinExistence type="predicted"/>
<sequence length="71" mass="8337">MKMKLKDELKELKQLINTDTVKLEDPNYAIYKIDRRGRLIPVNKAASKHSVYTFDKEAQIKILKEEGYPID</sequence>
<dbReference type="Proteomes" id="UP001074446">
    <property type="component" value="Unassembled WGS sequence"/>
</dbReference>
<accession>A0A9E4ZY75</accession>
<name>A0A9E4ZY75_9EURY</name>
<reference evidence="1" key="1">
    <citation type="submission" date="2022-12" db="EMBL/GenBank/DDBJ databases">
        <title>Reclassification of two methanogenic archaea species isolated from the Kolyma lowland permafrost.</title>
        <authorList>
            <person name="Trubitsyn V.E."/>
            <person name="Rivkina E.M."/>
            <person name="Shcherbakova V.A."/>
        </authorList>
    </citation>
    <scope>NUCLEOTIDE SEQUENCE</scope>
    <source>
        <strain evidence="1">M2</strain>
        <strain evidence="2">MK4</strain>
    </source>
</reference>
<comment type="caution">
    <text evidence="1">The sequence shown here is derived from an EMBL/GenBank/DDBJ whole genome shotgun (WGS) entry which is preliminary data.</text>
</comment>
<dbReference type="EMBL" id="JAPVER010000020">
    <property type="protein sequence ID" value="MCZ3365394.1"/>
    <property type="molecule type" value="Genomic_DNA"/>
</dbReference>
<evidence type="ECO:0000313" key="2">
    <source>
        <dbReference type="EMBL" id="MCZ3373145.1"/>
    </source>
</evidence>
<keyword evidence="3" id="KW-1185">Reference proteome</keyword>
<gene>
    <name evidence="2" type="ORF">O3H35_10920</name>
    <name evidence="1" type="ORF">O3H54_05820</name>
</gene>
<evidence type="ECO:0000313" key="1">
    <source>
        <dbReference type="EMBL" id="MCZ3365394.1"/>
    </source>
</evidence>
<evidence type="ECO:0000313" key="3">
    <source>
        <dbReference type="Proteomes" id="UP001068021"/>
    </source>
</evidence>
<dbReference type="RefSeq" id="WP_048081364.1">
    <property type="nucleotide sequence ID" value="NZ_JAPVER010000020.1"/>
</dbReference>
<protein>
    <submittedName>
        <fullName evidence="1">Uncharacterized protein</fullName>
    </submittedName>
</protein>
<dbReference type="EMBL" id="JAPVES010000030">
    <property type="protein sequence ID" value="MCZ3373145.1"/>
    <property type="molecule type" value="Genomic_DNA"/>
</dbReference>
<organism evidence="1 3">
    <name type="scientific">Methanobacterium veterum</name>
    <dbReference type="NCBI Taxonomy" id="408577"/>
    <lineage>
        <taxon>Archaea</taxon>
        <taxon>Methanobacteriati</taxon>
        <taxon>Methanobacteriota</taxon>
        <taxon>Methanomada group</taxon>
        <taxon>Methanobacteria</taxon>
        <taxon>Methanobacteriales</taxon>
        <taxon>Methanobacteriaceae</taxon>
        <taxon>Methanobacterium</taxon>
    </lineage>
</organism>
<dbReference type="AlphaFoldDB" id="A0A9E4ZY75"/>